<dbReference type="Proteomes" id="UP001240236">
    <property type="component" value="Unassembled WGS sequence"/>
</dbReference>
<dbReference type="InterPro" id="IPR012338">
    <property type="entry name" value="Beta-lactam/transpept-like"/>
</dbReference>
<dbReference type="RefSeq" id="WP_307234668.1">
    <property type="nucleotide sequence ID" value="NZ_JAUSUZ010000001.1"/>
</dbReference>
<reference evidence="2 3" key="1">
    <citation type="submission" date="2023-07" db="EMBL/GenBank/DDBJ databases">
        <title>Sequencing the genomes of 1000 actinobacteria strains.</title>
        <authorList>
            <person name="Klenk H.-P."/>
        </authorList>
    </citation>
    <scope>NUCLEOTIDE SEQUENCE [LARGE SCALE GENOMIC DNA]</scope>
    <source>
        <strain evidence="2 3">DSM 44709</strain>
    </source>
</reference>
<protein>
    <submittedName>
        <fullName evidence="2">CubicO group peptidase (Beta-lactamase class C family)</fullName>
    </submittedName>
</protein>
<keyword evidence="3" id="KW-1185">Reference proteome</keyword>
<dbReference type="InterPro" id="IPR001466">
    <property type="entry name" value="Beta-lactam-related"/>
</dbReference>
<dbReference type="EMBL" id="JAUSUZ010000001">
    <property type="protein sequence ID" value="MDQ0363776.1"/>
    <property type="molecule type" value="Genomic_DNA"/>
</dbReference>
<evidence type="ECO:0000259" key="1">
    <source>
        <dbReference type="Pfam" id="PF00144"/>
    </source>
</evidence>
<dbReference type="PANTHER" id="PTHR43283">
    <property type="entry name" value="BETA-LACTAMASE-RELATED"/>
    <property type="match status" value="1"/>
</dbReference>
<dbReference type="SUPFAM" id="SSF56601">
    <property type="entry name" value="beta-lactamase/transpeptidase-like"/>
    <property type="match status" value="1"/>
</dbReference>
<sequence>MTDNLHGFLVVQHGRTLIERYGAGPDFAWDRPLGHVAFDAGTLHDVRSVTKSVVALLYGIALADGRVPPPHAPLLASFPEYPDLAADPARARLTVAHALTMSLGLEWREEIPYSGPANGEIAMDLAPDRNRYVLERPVISPPGLRWVYSGGASALLGHLITAGTGRSLRDYAAERLFGPLGIDAFEWMAAEDGVFSAASGLRLTPRGLARIGELVLTGGGDVVPAAWVTEMLTPWLTVDWGDGYGYQWYLGTAGGHPAPSAIGNGGQRLIVLPSLAAVVVITAGDYDDPEQWRLPAHLLDDVALPTLS</sequence>
<dbReference type="AlphaFoldDB" id="A0AAE3VU61"/>
<gene>
    <name evidence="2" type="ORF">J2S42_000445</name>
</gene>
<organism evidence="2 3">
    <name type="scientific">Catenuloplanes indicus</name>
    <dbReference type="NCBI Taxonomy" id="137267"/>
    <lineage>
        <taxon>Bacteria</taxon>
        <taxon>Bacillati</taxon>
        <taxon>Actinomycetota</taxon>
        <taxon>Actinomycetes</taxon>
        <taxon>Micromonosporales</taxon>
        <taxon>Micromonosporaceae</taxon>
        <taxon>Catenuloplanes</taxon>
    </lineage>
</organism>
<name>A0AAE3VU61_9ACTN</name>
<evidence type="ECO:0000313" key="3">
    <source>
        <dbReference type="Proteomes" id="UP001240236"/>
    </source>
</evidence>
<dbReference type="Pfam" id="PF00144">
    <property type="entry name" value="Beta-lactamase"/>
    <property type="match status" value="1"/>
</dbReference>
<feature type="domain" description="Beta-lactamase-related" evidence="1">
    <location>
        <begin position="8"/>
        <end position="283"/>
    </location>
</feature>
<accession>A0AAE3VU61</accession>
<evidence type="ECO:0000313" key="2">
    <source>
        <dbReference type="EMBL" id="MDQ0363776.1"/>
    </source>
</evidence>
<dbReference type="Gene3D" id="3.40.710.10">
    <property type="entry name" value="DD-peptidase/beta-lactamase superfamily"/>
    <property type="match status" value="1"/>
</dbReference>
<dbReference type="PANTHER" id="PTHR43283:SF7">
    <property type="entry name" value="BETA-LACTAMASE-RELATED DOMAIN-CONTAINING PROTEIN"/>
    <property type="match status" value="1"/>
</dbReference>
<comment type="caution">
    <text evidence="2">The sequence shown here is derived from an EMBL/GenBank/DDBJ whole genome shotgun (WGS) entry which is preliminary data.</text>
</comment>
<proteinExistence type="predicted"/>
<dbReference type="InterPro" id="IPR050789">
    <property type="entry name" value="Diverse_Enzym_Activities"/>
</dbReference>